<reference evidence="1" key="2">
    <citation type="journal article" date="2014" name="ISME J.">
        <title>Microbial stratification in low pH oxic and suboxic macroscopic growths along an acid mine drainage.</title>
        <authorList>
            <person name="Mendez-Garcia C."/>
            <person name="Mesa V."/>
            <person name="Sprenger R.R."/>
            <person name="Richter M."/>
            <person name="Diez M.S."/>
            <person name="Solano J."/>
            <person name="Bargiela R."/>
            <person name="Golyshina O.V."/>
            <person name="Manteca A."/>
            <person name="Ramos J.L."/>
            <person name="Gallego J.R."/>
            <person name="Llorente I."/>
            <person name="Martins Dos Santos V.A."/>
            <person name="Jensen O.N."/>
            <person name="Pelaez A.I."/>
            <person name="Sanchez J."/>
            <person name="Ferrer M."/>
        </authorList>
    </citation>
    <scope>NUCLEOTIDE SEQUENCE</scope>
</reference>
<dbReference type="AlphaFoldDB" id="T1CDT3"/>
<organism evidence="1">
    <name type="scientific">mine drainage metagenome</name>
    <dbReference type="NCBI Taxonomy" id="410659"/>
    <lineage>
        <taxon>unclassified sequences</taxon>
        <taxon>metagenomes</taxon>
        <taxon>ecological metagenomes</taxon>
    </lineage>
</organism>
<accession>T1CDT3</accession>
<reference evidence="1" key="1">
    <citation type="submission" date="2013-08" db="EMBL/GenBank/DDBJ databases">
        <authorList>
            <person name="Mendez C."/>
            <person name="Richter M."/>
            <person name="Ferrer M."/>
            <person name="Sanchez J."/>
        </authorList>
    </citation>
    <scope>NUCLEOTIDE SEQUENCE</scope>
</reference>
<proteinExistence type="predicted"/>
<dbReference type="EMBL" id="AUZX01000529">
    <property type="protein sequence ID" value="EQD80622.1"/>
    <property type="molecule type" value="Genomic_DNA"/>
</dbReference>
<evidence type="ECO:0000313" key="1">
    <source>
        <dbReference type="EMBL" id="EQD80622.1"/>
    </source>
</evidence>
<name>T1CDT3_9ZZZZ</name>
<gene>
    <name evidence="1" type="ORF">B1A_00697</name>
</gene>
<sequence length="86" mass="8924">MPIETAGSEMAGSESAGLALASWARSIDEKSIPARVLSFANSQLISQIAAARATMTLPVGRKIIHAFGPPIQDDPKCAAYVLAALT</sequence>
<feature type="non-terminal residue" evidence="1">
    <location>
        <position position="86"/>
    </location>
</feature>
<protein>
    <submittedName>
        <fullName evidence="1">Uncharacterized protein</fullName>
    </submittedName>
</protein>
<comment type="caution">
    <text evidence="1">The sequence shown here is derived from an EMBL/GenBank/DDBJ whole genome shotgun (WGS) entry which is preliminary data.</text>
</comment>